<organism evidence="2 3">
    <name type="scientific">Shinella fusca</name>
    <dbReference type="NCBI Taxonomy" id="544480"/>
    <lineage>
        <taxon>Bacteria</taxon>
        <taxon>Pseudomonadati</taxon>
        <taxon>Pseudomonadota</taxon>
        <taxon>Alphaproteobacteria</taxon>
        <taxon>Hyphomicrobiales</taxon>
        <taxon>Rhizobiaceae</taxon>
        <taxon>Shinella</taxon>
    </lineage>
</organism>
<dbReference type="EMBL" id="JACHIK010000004">
    <property type="protein sequence ID" value="MBB5042346.1"/>
    <property type="molecule type" value="Genomic_DNA"/>
</dbReference>
<proteinExistence type="predicted"/>
<evidence type="ECO:0000313" key="2">
    <source>
        <dbReference type="EMBL" id="MBB5042346.1"/>
    </source>
</evidence>
<dbReference type="Proteomes" id="UP000535406">
    <property type="component" value="Unassembled WGS sequence"/>
</dbReference>
<evidence type="ECO:0000313" key="3">
    <source>
        <dbReference type="Proteomes" id="UP000535406"/>
    </source>
</evidence>
<sequence length="74" mass="8030">MSKRFAIGDHVAWNSEAGRVSGTIIAIHTSDFDYKGHTHRASPDVPQYEIRSDRTDHVAAHKGAALTLLDGDAS</sequence>
<reference evidence="2 3" key="1">
    <citation type="submission" date="2020-08" db="EMBL/GenBank/DDBJ databases">
        <title>Genomic Encyclopedia of Type Strains, Phase IV (KMG-IV): sequencing the most valuable type-strain genomes for metagenomic binning, comparative biology and taxonomic classification.</title>
        <authorList>
            <person name="Goeker M."/>
        </authorList>
    </citation>
    <scope>NUCLEOTIDE SEQUENCE [LARGE SCALE GENOMIC DNA]</scope>
    <source>
        <strain evidence="2 3">DSM 21319</strain>
    </source>
</reference>
<evidence type="ECO:0000259" key="1">
    <source>
        <dbReference type="Pfam" id="PF11160"/>
    </source>
</evidence>
<dbReference type="AlphaFoldDB" id="A0A7W7YU85"/>
<keyword evidence="3" id="KW-1185">Reference proteome</keyword>
<dbReference type="Pfam" id="PF11160">
    <property type="entry name" value="Hva1_TUDOR"/>
    <property type="match status" value="1"/>
</dbReference>
<dbReference type="Gene3D" id="2.30.30.1060">
    <property type="match status" value="1"/>
</dbReference>
<comment type="caution">
    <text evidence="2">The sequence shown here is derived from an EMBL/GenBank/DDBJ whole genome shotgun (WGS) entry which is preliminary data.</text>
</comment>
<dbReference type="RefSeq" id="WP_184143102.1">
    <property type="nucleotide sequence ID" value="NZ_JACHIK010000004.1"/>
</dbReference>
<gene>
    <name evidence="2" type="ORF">HNQ66_001742</name>
</gene>
<name>A0A7W7YU85_9HYPH</name>
<protein>
    <recommendedName>
        <fullName evidence="1">Hypervirulence associated protein TUDOR domain-containing protein</fullName>
    </recommendedName>
</protein>
<accession>A0A7W7YU85</accession>
<feature type="domain" description="Hypervirulence associated protein TUDOR" evidence="1">
    <location>
        <begin position="8"/>
        <end position="66"/>
    </location>
</feature>
<dbReference type="InterPro" id="IPR021331">
    <property type="entry name" value="Hva1_TUDOR"/>
</dbReference>